<proteinExistence type="predicted"/>
<accession>A0A0U0ZIK9</accession>
<dbReference type="RefSeq" id="WP_016892372.1">
    <property type="nucleotide sequence ID" value="NZ_CSWP01000001.1"/>
</dbReference>
<protein>
    <submittedName>
        <fullName evidence="1">Protein of uncharacterized function (DUF692)</fullName>
    </submittedName>
</protein>
<dbReference type="AlphaFoldDB" id="A0A0U0ZIK9"/>
<dbReference type="PANTHER" id="PTHR42194">
    <property type="entry name" value="UPF0276 PROTEIN HI_1600"/>
    <property type="match status" value="1"/>
</dbReference>
<dbReference type="SUPFAM" id="SSF51658">
    <property type="entry name" value="Xylose isomerase-like"/>
    <property type="match status" value="1"/>
</dbReference>
<dbReference type="PANTHER" id="PTHR42194:SF1">
    <property type="entry name" value="UPF0276 PROTEIN HI_1600"/>
    <property type="match status" value="1"/>
</dbReference>
<dbReference type="Pfam" id="PF05114">
    <property type="entry name" value="MbnB_TglH_ChrH"/>
    <property type="match status" value="1"/>
</dbReference>
<sequence length="298" mass="32021">MASSNHPLETVLADEPVVGACWRPELAAMFNQGAVTDDSLNLAFTEIVAENFRPGELPAELTRLREAGTVVVPHGVSLGLAGADLPDAKRVKHLAALAAELNAPMVSEHVAFVRAGFENGRHSGVLEAGHLLAPPRTTLALDVLVDNVSRVQDDLGVPLALENVATTLQWPENELSEADYLRELSRRTECWLVLDIPNLYATAVASDTDPIALLRRFPLERVAYVHIAGGRFEGNLYWDTHADTIIEPVADLLTELVALTSGRSLGVLIERDGSIDEASVSADLSIVRQAIKAGVVHA</sequence>
<dbReference type="Gene3D" id="3.20.20.150">
    <property type="entry name" value="Divalent-metal-dependent TIM barrel enzymes"/>
    <property type="match status" value="1"/>
</dbReference>
<evidence type="ECO:0000313" key="1">
    <source>
        <dbReference type="EMBL" id="CPV32350.1"/>
    </source>
</evidence>
<gene>
    <name evidence="1" type="ORF">ERS075579_00331</name>
</gene>
<reference evidence="1 2" key="1">
    <citation type="submission" date="2015-03" db="EMBL/GenBank/DDBJ databases">
        <authorList>
            <person name="Murphy D."/>
        </authorList>
    </citation>
    <scope>NUCLEOTIDE SEQUENCE [LARGE SCALE GENOMIC DNA]</scope>
    <source>
        <strain evidence="1 2">PAP088</strain>
    </source>
</reference>
<name>A0A0U0ZIK9_9MYCO</name>
<evidence type="ECO:0000313" key="2">
    <source>
        <dbReference type="Proteomes" id="UP000045782"/>
    </source>
</evidence>
<dbReference type="NCBIfam" id="NF003818">
    <property type="entry name" value="PRK05409.1"/>
    <property type="match status" value="1"/>
</dbReference>
<dbReference type="EMBL" id="CSWP01000001">
    <property type="protein sequence ID" value="CPV32350.1"/>
    <property type="molecule type" value="Genomic_DNA"/>
</dbReference>
<organism evidence="1 2">
    <name type="scientific">Mycobacteroides abscessus</name>
    <dbReference type="NCBI Taxonomy" id="36809"/>
    <lineage>
        <taxon>Bacteria</taxon>
        <taxon>Bacillati</taxon>
        <taxon>Actinomycetota</taxon>
        <taxon>Actinomycetes</taxon>
        <taxon>Mycobacteriales</taxon>
        <taxon>Mycobacteriaceae</taxon>
        <taxon>Mycobacteroides</taxon>
    </lineage>
</organism>
<dbReference type="InterPro" id="IPR036237">
    <property type="entry name" value="Xyl_isomerase-like_sf"/>
</dbReference>
<dbReference type="InterPro" id="IPR007801">
    <property type="entry name" value="MbnB/TglH/ChrH"/>
</dbReference>
<dbReference type="Proteomes" id="UP000045782">
    <property type="component" value="Unassembled WGS sequence"/>
</dbReference>